<dbReference type="Proteomes" id="UP000192328">
    <property type="component" value="Unassembled WGS sequence"/>
</dbReference>
<evidence type="ECO:0000313" key="1">
    <source>
        <dbReference type="EMBL" id="SMC93792.1"/>
    </source>
</evidence>
<dbReference type="EMBL" id="FWXZ01000011">
    <property type="protein sequence ID" value="SMC93792.1"/>
    <property type="molecule type" value="Genomic_DNA"/>
</dbReference>
<sequence>MKKLFALMLALALMVTVLCAFAEGDGGDTGGGQTTTSTASTPSITIKTTSKDAEAAKDTTEYTYYRILEADIGTDPQINDVYQSGGSVSYHTDSQAKADALAAATIPGTETKVFKVTRVGESSRWYVELIDPDISGAQLAAAIGTMNLSIFPSATFSQTEVAGTATSGTVDPGYYYVTSTAGKNVAVQTLTAVTISEKNEFPTVTKEVDETDENAQIGDDITFTIKVKIPSTANDQIVLTDTMTAGLSYKSIDSVKMGGSTGTDVASDAYTVATTSDGFTLTLPQELVVEAAGKAELESTKVIEIEIVCTAMLDKDAQTANPESNSVVLDYGENYTTKPKKAEVKTYEFKFNKIDGTTKDPLAGAEFQFLLDGTPMKLVEVTAGKEYRIAEPNETGTTTTITTTGETVRIYGLDTDVQAYSLQETKAPTGGYKILKDAVPVKASEGSFGEIDVENNEGTVLPSTGGSGTTIFYVIGGLLIIGAGIVLVARRKVHE</sequence>
<gene>
    <name evidence="1" type="ORF">SAMN06297397_0108</name>
</gene>
<name>A0AC61PQU9_9FIRM</name>
<reference evidence="1" key="1">
    <citation type="submission" date="2017-04" db="EMBL/GenBank/DDBJ databases">
        <authorList>
            <person name="Varghese N."/>
            <person name="Submissions S."/>
        </authorList>
    </citation>
    <scope>NUCLEOTIDE SEQUENCE</scope>
    <source>
        <strain evidence="1">WTE2008</strain>
    </source>
</reference>
<organism evidence="1 2">
    <name type="scientific">Aristaeella lactis</name>
    <dbReference type="NCBI Taxonomy" id="3046383"/>
    <lineage>
        <taxon>Bacteria</taxon>
        <taxon>Bacillati</taxon>
        <taxon>Bacillota</taxon>
        <taxon>Clostridia</taxon>
        <taxon>Eubacteriales</taxon>
        <taxon>Aristaeellaceae</taxon>
        <taxon>Aristaeella</taxon>
    </lineage>
</organism>
<keyword evidence="2" id="KW-1185">Reference proteome</keyword>
<evidence type="ECO:0000313" key="2">
    <source>
        <dbReference type="Proteomes" id="UP000192328"/>
    </source>
</evidence>
<accession>A0AC61PQU9</accession>
<comment type="caution">
    <text evidence="1">The sequence shown here is derived from an EMBL/GenBank/DDBJ whole genome shotgun (WGS) entry which is preliminary data.</text>
</comment>
<protein>
    <submittedName>
        <fullName evidence="1">LPXTG-motif cell wall anchor domain-containing protein/conserved repeat domain-containing protein/fimbrial isopeptide formation D2 domain-containing protein</fullName>
    </submittedName>
</protein>
<proteinExistence type="predicted"/>